<name>A0A1B6C5H7_9HEMI</name>
<proteinExistence type="predicted"/>
<reference evidence="5" key="1">
    <citation type="submission" date="2015-12" db="EMBL/GenBank/DDBJ databases">
        <title>De novo transcriptome assembly of four potential Pierce s Disease insect vectors from Arizona vineyards.</title>
        <authorList>
            <person name="Tassone E.E."/>
        </authorList>
    </citation>
    <scope>NUCLEOTIDE SEQUENCE</scope>
</reference>
<evidence type="ECO:0000259" key="4">
    <source>
        <dbReference type="PROSITE" id="PS51613"/>
    </source>
</evidence>
<comment type="function">
    <text evidence="1">S-adenosyl-L-methionine-dependent methyltransferase that mediates RNA cap1 2'-O-ribose methylation to the 5'-cap structure of RNAs. Methylates the ribose of the first nucleotide of a m(7)GpppG-capped mRNA to produce m(7)GpppNmp (cap1).</text>
</comment>
<feature type="domain" description="G-patch" evidence="3">
    <location>
        <begin position="143"/>
        <end position="189"/>
    </location>
</feature>
<organism evidence="5">
    <name type="scientific">Clastoptera arizonana</name>
    <name type="common">Arizona spittle bug</name>
    <dbReference type="NCBI Taxonomy" id="38151"/>
    <lineage>
        <taxon>Eukaryota</taxon>
        <taxon>Metazoa</taxon>
        <taxon>Ecdysozoa</taxon>
        <taxon>Arthropoda</taxon>
        <taxon>Hexapoda</taxon>
        <taxon>Insecta</taxon>
        <taxon>Pterygota</taxon>
        <taxon>Neoptera</taxon>
        <taxon>Paraneoptera</taxon>
        <taxon>Hemiptera</taxon>
        <taxon>Auchenorrhyncha</taxon>
        <taxon>Cercopoidea</taxon>
        <taxon>Clastopteridae</taxon>
        <taxon>Clastoptera</taxon>
    </lineage>
</organism>
<dbReference type="GO" id="GO:0005737">
    <property type="term" value="C:cytoplasm"/>
    <property type="evidence" value="ECO:0007669"/>
    <property type="project" value="TreeGrafter"/>
</dbReference>
<dbReference type="GO" id="GO:0005634">
    <property type="term" value="C:nucleus"/>
    <property type="evidence" value="ECO:0007669"/>
    <property type="project" value="UniProtKB-SubCell"/>
</dbReference>
<accession>A0A1B6C5H7</accession>
<dbReference type="SMART" id="SM00443">
    <property type="entry name" value="G_patch"/>
    <property type="match status" value="1"/>
</dbReference>
<keyword evidence="1" id="KW-0489">Methyltransferase</keyword>
<dbReference type="GO" id="GO:0006370">
    <property type="term" value="P:7-methylguanosine mRNA capping"/>
    <property type="evidence" value="ECO:0007669"/>
    <property type="project" value="UniProtKB-UniRule"/>
</dbReference>
<evidence type="ECO:0000256" key="2">
    <source>
        <dbReference type="SAM" id="MobiDB-lite"/>
    </source>
</evidence>
<dbReference type="SUPFAM" id="SSF53335">
    <property type="entry name" value="S-adenosyl-L-methionine-dependent methyltransferases"/>
    <property type="match status" value="1"/>
</dbReference>
<keyword evidence="1" id="KW-0949">S-adenosyl-L-methionine</keyword>
<keyword evidence="1" id="KW-0808">Transferase</keyword>
<evidence type="ECO:0000259" key="3">
    <source>
        <dbReference type="PROSITE" id="PS50174"/>
    </source>
</evidence>
<keyword evidence="1" id="KW-0539">Nucleus</keyword>
<dbReference type="AlphaFoldDB" id="A0A1B6C5H7"/>
<dbReference type="Gene3D" id="3.40.50.12760">
    <property type="match status" value="1"/>
</dbReference>
<gene>
    <name evidence="5" type="ORF">g.29224</name>
</gene>
<sequence>MIVCILGTVIFVRHVLKSFLKIMEKPSNLSDSSDDEESNNYKPGNFYVEDQNYNGRLSFDDADKYNIRDSYCSENNYSEQSNYNHSSQSDSDDGSPAPSFQMGKRSINEVTYSESEDEEREKKKKKTDYYQSLATHVNHESVKSDKAKAMMAKMGYKEGEGLGKSSQGRVKPIELSNQRGRRGLGLKLPGLEPATLKWDSSLEVIQVEEIVSWLDSSSLEEINISTLERWPIRGEKQFRMEDFTDYCDLELLTNVLNSKSVFDSLDSEELRRARTRSNPFETIGKGIFQNRAAMKMANMDRVFDFMFTEPTDIDGRPLVKENELLYFADVCAGPGGFSEYVLWRKKWRTKGFGFTLKNENDFKLSDFFSGPVETFEPYYGVKGDGDVFNPDNIDSLKEFVLKQTDNLGVHFMMADGGFSVDGQENIQEILSKQLYLCQCLVALHIVRTGGHFVCKLFDIFSPFSVGIVFLMYRSFRNISIHKPNTSRPANSERYIICKWKRHDCDDIAQYLFNINKLLWNISVTSKEDITHIVPDEVLMADKVFYDYILHSNNSLGERQVVNLIKIQAFCRDTNLYESKQAEIRKQCLAYWKVPDRVRRADSRVPEEVCEQILKKSGKNFLTSLGEILTSMGDLEKSITSIYDWHAIPMGNKNECNFFIGLGRNRVFRLATGGKYWTKVDVKVELSPGSLVYAELVNEIIGEGKSQRKLTAFHIVDAVTLGEEDISNFHYTKRLTLCKLYSKALEKCNISDQCKVRVKDVYGLEIVRDVFKGLSVKMMKSGIQELVFQMESCAFQLKGLMFFNATKDPWRRHLGRSTGLHYYYSTKSKESKFDKDRPDDACASVMECIEKRRLWWWEQGVGLLGEEPREGTLHKNQLSEFIRKSCM</sequence>
<dbReference type="InterPro" id="IPR050851">
    <property type="entry name" value="mRNA_Cap_2O-Ribose_MeTrfase"/>
</dbReference>
<dbReference type="InterPro" id="IPR002877">
    <property type="entry name" value="RNA_MeTrfase_FtsJ_dom"/>
</dbReference>
<dbReference type="GO" id="GO:0004483">
    <property type="term" value="F:methyltransferase cap1 activity"/>
    <property type="evidence" value="ECO:0007669"/>
    <property type="project" value="UniProtKB-UniRule"/>
</dbReference>
<dbReference type="PANTHER" id="PTHR16121:SF0">
    <property type="entry name" value="CAP-SPECIFIC MRNA (NUCLEOSIDE-2'-O-)-METHYLTRANSFERASE 1"/>
    <property type="match status" value="1"/>
</dbReference>
<keyword evidence="1" id="KW-0507">mRNA processing</keyword>
<dbReference type="PANTHER" id="PTHR16121">
    <property type="entry name" value="CAP-SPECIFIC MRNA (NUCLEOSIDE-2'-O-)-METHYLTRANSFERASE 1-RELATED"/>
    <property type="match status" value="1"/>
</dbReference>
<dbReference type="FunFam" id="3.40.50.12760:FF:000004">
    <property type="entry name" value="FtsJ-like methyltransferase"/>
    <property type="match status" value="1"/>
</dbReference>
<evidence type="ECO:0000256" key="1">
    <source>
        <dbReference type="RuleBase" id="RU368012"/>
    </source>
</evidence>
<dbReference type="InterPro" id="IPR029063">
    <property type="entry name" value="SAM-dependent_MTases_sf"/>
</dbReference>
<dbReference type="EC" id="2.1.1.57" evidence="1"/>
<dbReference type="PROSITE" id="PS51613">
    <property type="entry name" value="SAM_MT_RRMJ"/>
    <property type="match status" value="1"/>
</dbReference>
<feature type="domain" description="RrmJ-type SAM-dependent 2'-O-MTase" evidence="4">
    <location>
        <begin position="287"/>
        <end position="501"/>
    </location>
</feature>
<dbReference type="InterPro" id="IPR000467">
    <property type="entry name" value="G_patch_dom"/>
</dbReference>
<dbReference type="PROSITE" id="PS50174">
    <property type="entry name" value="G_PATCH"/>
    <property type="match status" value="1"/>
</dbReference>
<dbReference type="GO" id="GO:0032259">
    <property type="term" value="P:methylation"/>
    <property type="evidence" value="ECO:0007669"/>
    <property type="project" value="UniProtKB-KW"/>
</dbReference>
<keyword evidence="1" id="KW-0506">mRNA capping</keyword>
<comment type="catalytic activity">
    <reaction evidence="1">
        <text>a 5'-end (N(7)-methyl 5'-triphosphoguanosine)-ribonucleoside in mRNA + S-adenosyl-L-methionine = a 5'-end (N(7)-methyl 5'-triphosphoguanosine)-(2'-O-methyl-ribonucleoside) in mRNA + S-adenosyl-L-homocysteine + H(+)</text>
        <dbReference type="Rhea" id="RHEA:67020"/>
        <dbReference type="Rhea" id="RHEA-COMP:17167"/>
        <dbReference type="Rhea" id="RHEA-COMP:17168"/>
        <dbReference type="ChEBI" id="CHEBI:15378"/>
        <dbReference type="ChEBI" id="CHEBI:57856"/>
        <dbReference type="ChEBI" id="CHEBI:59789"/>
        <dbReference type="ChEBI" id="CHEBI:156461"/>
        <dbReference type="ChEBI" id="CHEBI:167609"/>
        <dbReference type="EC" id="2.1.1.57"/>
    </reaction>
</comment>
<evidence type="ECO:0000313" key="5">
    <source>
        <dbReference type="EMBL" id="JAS08746.1"/>
    </source>
</evidence>
<dbReference type="GO" id="GO:0016556">
    <property type="term" value="P:mRNA modification"/>
    <property type="evidence" value="ECO:0007669"/>
    <property type="project" value="UniProtKB-UniRule"/>
</dbReference>
<dbReference type="Pfam" id="PF01728">
    <property type="entry name" value="FtsJ"/>
    <property type="match status" value="1"/>
</dbReference>
<dbReference type="Pfam" id="PF01585">
    <property type="entry name" value="G-patch"/>
    <property type="match status" value="1"/>
</dbReference>
<protein>
    <recommendedName>
        <fullName evidence="1">Cap-specific mRNA (nucleoside-2'-O-)-methyltransferase 1</fullName>
        <ecNumber evidence="1">2.1.1.57</ecNumber>
    </recommendedName>
    <alternativeName>
        <fullName evidence="1">Cap1 2'O-ribose methyltransferase 1</fullName>
    </alternativeName>
</protein>
<feature type="region of interest" description="Disordered" evidence="2">
    <location>
        <begin position="26"/>
        <end position="47"/>
    </location>
</feature>
<dbReference type="InterPro" id="IPR025816">
    <property type="entry name" value="RrmJ-type_MeTrfase"/>
</dbReference>
<feature type="compositionally biased region" description="Low complexity" evidence="2">
    <location>
        <begin position="76"/>
        <end position="89"/>
    </location>
</feature>
<dbReference type="EMBL" id="GEDC01028552">
    <property type="protein sequence ID" value="JAS08746.1"/>
    <property type="molecule type" value="Transcribed_RNA"/>
</dbReference>
<dbReference type="GO" id="GO:0003676">
    <property type="term" value="F:nucleic acid binding"/>
    <property type="evidence" value="ECO:0007669"/>
    <property type="project" value="UniProtKB-UniRule"/>
</dbReference>
<feature type="region of interest" description="Disordered" evidence="2">
    <location>
        <begin position="76"/>
        <end position="130"/>
    </location>
</feature>
<comment type="subcellular location">
    <subcellularLocation>
        <location evidence="1">Nucleus</location>
    </subcellularLocation>
</comment>